<dbReference type="EMBL" id="HBIM01006884">
    <property type="protein sequence ID" value="CAE0408086.1"/>
    <property type="molecule type" value="Transcribed_RNA"/>
</dbReference>
<accession>A0A7S3P6D4</accession>
<evidence type="ECO:0000313" key="1">
    <source>
        <dbReference type="EMBL" id="CAE0408086.1"/>
    </source>
</evidence>
<organism evidence="1">
    <name type="scientific">Amphora coffeiformis</name>
    <dbReference type="NCBI Taxonomy" id="265554"/>
    <lineage>
        <taxon>Eukaryota</taxon>
        <taxon>Sar</taxon>
        <taxon>Stramenopiles</taxon>
        <taxon>Ochrophyta</taxon>
        <taxon>Bacillariophyta</taxon>
        <taxon>Bacillariophyceae</taxon>
        <taxon>Bacillariophycidae</taxon>
        <taxon>Thalassiophysales</taxon>
        <taxon>Catenulaceae</taxon>
        <taxon>Amphora</taxon>
    </lineage>
</organism>
<dbReference type="AlphaFoldDB" id="A0A7S3P6D4"/>
<proteinExistence type="predicted"/>
<name>A0A7S3P6D4_9STRA</name>
<sequence length="127" mass="14332">MKVQMNARPEDVGTSVGILGNYETGAMLGRQGQVFKDFQDMGFEWQMNPLEDSQLFKDAREPQLPYERCRMPSQTAVARRRLLRAKDSPLYEEATKACAKASSAEFQLCVEGVVATRELALAEEFIH</sequence>
<protein>
    <submittedName>
        <fullName evidence="1">Uncharacterized protein</fullName>
    </submittedName>
</protein>
<gene>
    <name evidence="1" type="ORF">ACOF00016_LOCUS5861</name>
</gene>
<reference evidence="1" key="1">
    <citation type="submission" date="2021-01" db="EMBL/GenBank/DDBJ databases">
        <authorList>
            <person name="Corre E."/>
            <person name="Pelletier E."/>
            <person name="Niang G."/>
            <person name="Scheremetjew M."/>
            <person name="Finn R."/>
            <person name="Kale V."/>
            <person name="Holt S."/>
            <person name="Cochrane G."/>
            <person name="Meng A."/>
            <person name="Brown T."/>
            <person name="Cohen L."/>
        </authorList>
    </citation>
    <scope>NUCLEOTIDE SEQUENCE</scope>
    <source>
        <strain evidence="1">CCMP127</strain>
    </source>
</reference>